<dbReference type="InterPro" id="IPR055225">
    <property type="entry name" value="DNAJC11-like_beta-barrel"/>
</dbReference>
<dbReference type="Proteomes" id="UP000242875">
    <property type="component" value="Unassembled WGS sequence"/>
</dbReference>
<dbReference type="CDD" id="cd06257">
    <property type="entry name" value="DnaJ"/>
    <property type="match status" value="1"/>
</dbReference>
<evidence type="ECO:0000256" key="3">
    <source>
        <dbReference type="ARBA" id="ARBA00023186"/>
    </source>
</evidence>
<feature type="domain" description="J" evidence="5">
    <location>
        <begin position="36"/>
        <end position="104"/>
    </location>
</feature>
<organism evidence="6 7">
    <name type="scientific">Bifiguratus adelaidae</name>
    <dbReference type="NCBI Taxonomy" id="1938954"/>
    <lineage>
        <taxon>Eukaryota</taxon>
        <taxon>Fungi</taxon>
        <taxon>Fungi incertae sedis</taxon>
        <taxon>Mucoromycota</taxon>
        <taxon>Mucoromycotina</taxon>
        <taxon>Endogonomycetes</taxon>
        <taxon>Endogonales</taxon>
        <taxon>Endogonales incertae sedis</taxon>
        <taxon>Bifiguratus</taxon>
    </lineage>
</organism>
<evidence type="ECO:0000313" key="7">
    <source>
        <dbReference type="Proteomes" id="UP000242875"/>
    </source>
</evidence>
<evidence type="ECO:0000256" key="2">
    <source>
        <dbReference type="ARBA" id="ARBA00023136"/>
    </source>
</evidence>
<dbReference type="PROSITE" id="PS00636">
    <property type="entry name" value="DNAJ_1"/>
    <property type="match status" value="1"/>
</dbReference>
<keyword evidence="2" id="KW-0472">Membrane</keyword>
<keyword evidence="3" id="KW-0143">Chaperone</keyword>
<dbReference type="GO" id="GO:0042407">
    <property type="term" value="P:cristae formation"/>
    <property type="evidence" value="ECO:0007669"/>
    <property type="project" value="TreeGrafter"/>
</dbReference>
<dbReference type="SUPFAM" id="SSF46565">
    <property type="entry name" value="Chaperone J-domain"/>
    <property type="match status" value="1"/>
</dbReference>
<dbReference type="Pfam" id="PF22774">
    <property type="entry name" value="DNAJC11_beta-barrel"/>
    <property type="match status" value="1"/>
</dbReference>
<dbReference type="SMART" id="SM00271">
    <property type="entry name" value="DnaJ"/>
    <property type="match status" value="1"/>
</dbReference>
<proteinExistence type="predicted"/>
<dbReference type="PRINTS" id="PR00625">
    <property type="entry name" value="JDOMAIN"/>
</dbReference>
<evidence type="ECO:0000313" key="6">
    <source>
        <dbReference type="EMBL" id="OZJ06975.1"/>
    </source>
</evidence>
<dbReference type="InterPro" id="IPR001623">
    <property type="entry name" value="DnaJ_domain"/>
</dbReference>
<sequence length="605" mass="67843">MDPYDFTQGTSIPEEPVDDDAQLRELEKELAPRSVDYYMLLNVSKEATEEEIKESYKRLCRIFHPDKQTDAEKKRAAETKFHTIQKAYEVLTNPQSRVIYDTLGEQGLSEKWQVGPRLKTPEEMRKEYEAQARAKREAQVENLVRSKGEFQLSVDATQVFNPYEMPAFGGIIPPKKRQGNVLDAFSRVELSQLTMRHSFETQFGPATGATFAGTMLARNGMGGGNVVGTVRHTFSPLMWGEFGMALMNPRVMHAKLFRNLDSDTFVTVDARTPTLYRPPNLTFTIGRRLWHNITGYMNYKTGDYVLGPWGQGYPIAHNRSAVAIGFGGANKKTQYSCELQTGIMQSYISIDYTYKFLDNTRIRAAVLLSTGGVTASLGSDHKLTEHSRFGVAMESGYPTGVTVKVRVTRLGQKIVIPIVLSTEFNAGLVFWGTVVPATIVVALDQLVLKPRRKRKIAEKIQELREQHAEFIENRRKEAQEAQLLLSDSSRRKMTAEASKDGLVIVEALYGNLSKLSERANGHLGDTNKEDEPIIDVTIAIQALVNDSKLTIPGGTSKSNIMGFCDPCLGEKKKLLIRYKFQHRQHEVIVDDTSAVACPLRAHVLE</sequence>
<dbReference type="PANTHER" id="PTHR44157:SF1">
    <property type="entry name" value="DNAJ HOMOLOG SUBFAMILY C MEMBER 11"/>
    <property type="match status" value="1"/>
</dbReference>
<gene>
    <name evidence="6" type="ORF">BZG36_00249</name>
</gene>
<evidence type="ECO:0000256" key="1">
    <source>
        <dbReference type="ARBA" id="ARBA00004370"/>
    </source>
</evidence>
<dbReference type="PROSITE" id="PS50076">
    <property type="entry name" value="DNAJ_2"/>
    <property type="match status" value="1"/>
</dbReference>
<dbReference type="InterPro" id="IPR052243">
    <property type="entry name" value="Mito_inner_membrane_organizer"/>
</dbReference>
<dbReference type="GO" id="GO:0016020">
    <property type="term" value="C:membrane"/>
    <property type="evidence" value="ECO:0007669"/>
    <property type="project" value="UniProtKB-SubCell"/>
</dbReference>
<dbReference type="Pfam" id="PF11875">
    <property type="entry name" value="DnaJ-like_C11_C"/>
    <property type="match status" value="1"/>
</dbReference>
<reference evidence="6 7" key="1">
    <citation type="journal article" date="2017" name="Mycologia">
        <title>Bifiguratus adelaidae, gen. et sp. nov., a new member of Mucoromycotina in endophytic and soil-dwelling habitats.</title>
        <authorList>
            <person name="Torres-Cruz T.J."/>
            <person name="Billingsley Tobias T.L."/>
            <person name="Almatruk M."/>
            <person name="Hesse C."/>
            <person name="Kuske C.R."/>
            <person name="Desiro A."/>
            <person name="Benucci G.M."/>
            <person name="Bonito G."/>
            <person name="Stajich J.E."/>
            <person name="Dunlap C."/>
            <person name="Arnold A.E."/>
            <person name="Porras-Alfaro A."/>
        </authorList>
    </citation>
    <scope>NUCLEOTIDE SEQUENCE [LARGE SCALE GENOMIC DNA]</scope>
    <source>
        <strain evidence="6 7">AZ0501</strain>
    </source>
</reference>
<dbReference type="InterPro" id="IPR018253">
    <property type="entry name" value="DnaJ_domain_CS"/>
</dbReference>
<protein>
    <recommendedName>
        <fullName evidence="5">J domain-containing protein</fullName>
    </recommendedName>
</protein>
<comment type="caution">
    <text evidence="6">The sequence shown here is derived from an EMBL/GenBank/DDBJ whole genome shotgun (WGS) entry which is preliminary data.</text>
</comment>
<keyword evidence="4" id="KW-0175">Coiled coil</keyword>
<dbReference type="Pfam" id="PF00226">
    <property type="entry name" value="DnaJ"/>
    <property type="match status" value="1"/>
</dbReference>
<accession>A0A261Y8M2</accession>
<feature type="coiled-coil region" evidence="4">
    <location>
        <begin position="453"/>
        <end position="480"/>
    </location>
</feature>
<dbReference type="EMBL" id="MVBO01000001">
    <property type="protein sequence ID" value="OZJ06975.1"/>
    <property type="molecule type" value="Genomic_DNA"/>
</dbReference>
<keyword evidence="7" id="KW-1185">Reference proteome</keyword>
<dbReference type="InterPro" id="IPR024586">
    <property type="entry name" value="DnaJ-like_C11_C"/>
</dbReference>
<name>A0A261Y8M2_9FUNG</name>
<evidence type="ECO:0000256" key="4">
    <source>
        <dbReference type="SAM" id="Coils"/>
    </source>
</evidence>
<dbReference type="GO" id="GO:0005739">
    <property type="term" value="C:mitochondrion"/>
    <property type="evidence" value="ECO:0007669"/>
    <property type="project" value="GOC"/>
</dbReference>
<dbReference type="InterPro" id="IPR036869">
    <property type="entry name" value="J_dom_sf"/>
</dbReference>
<dbReference type="OrthoDB" id="10250354at2759"/>
<dbReference type="PANTHER" id="PTHR44157">
    <property type="entry name" value="DNAJ HOMOLOG SUBFAMILY C MEMBER 11"/>
    <property type="match status" value="1"/>
</dbReference>
<dbReference type="AlphaFoldDB" id="A0A261Y8M2"/>
<dbReference type="Gene3D" id="1.10.287.110">
    <property type="entry name" value="DnaJ domain"/>
    <property type="match status" value="1"/>
</dbReference>
<evidence type="ECO:0000259" key="5">
    <source>
        <dbReference type="PROSITE" id="PS50076"/>
    </source>
</evidence>
<comment type="subcellular location">
    <subcellularLocation>
        <location evidence="1">Membrane</location>
    </subcellularLocation>
</comment>